<dbReference type="SUPFAM" id="SSF52172">
    <property type="entry name" value="CheY-like"/>
    <property type="match status" value="1"/>
</dbReference>
<evidence type="ECO:0000259" key="11">
    <source>
        <dbReference type="PROSITE" id="PS50894"/>
    </source>
</evidence>
<dbReference type="Pfam" id="PF00072">
    <property type="entry name" value="Response_reg"/>
    <property type="match status" value="1"/>
</dbReference>
<protein>
    <recommendedName>
        <fullName evidence="2">histidine kinase</fullName>
        <ecNumber evidence="2">2.7.13.3</ecNumber>
    </recommendedName>
</protein>
<dbReference type="PANTHER" id="PTHR45339">
    <property type="entry name" value="HYBRID SIGNAL TRANSDUCTION HISTIDINE KINASE J"/>
    <property type="match status" value="1"/>
</dbReference>
<dbReference type="Gene3D" id="1.10.287.130">
    <property type="match status" value="1"/>
</dbReference>
<dbReference type="SMART" id="SM00388">
    <property type="entry name" value="HisKA"/>
    <property type="match status" value="1"/>
</dbReference>
<keyword evidence="3 6" id="KW-0597">Phosphoprotein</keyword>
<feature type="domain" description="HPt" evidence="11">
    <location>
        <begin position="649"/>
        <end position="735"/>
    </location>
</feature>
<dbReference type="InterPro" id="IPR001789">
    <property type="entry name" value="Sig_transdc_resp-reg_receiver"/>
</dbReference>
<dbReference type="Pfam" id="PF01627">
    <property type="entry name" value="Hpt"/>
    <property type="match status" value="1"/>
</dbReference>
<accession>A0ABX0PPT3</accession>
<evidence type="ECO:0000313" key="13">
    <source>
        <dbReference type="Proteomes" id="UP001318321"/>
    </source>
</evidence>
<dbReference type="InterPro" id="IPR036890">
    <property type="entry name" value="HATPase_C_sf"/>
</dbReference>
<comment type="caution">
    <text evidence="12">The sequence shown here is derived from an EMBL/GenBank/DDBJ whole genome shotgun (WGS) entry which is preliminary data.</text>
</comment>
<dbReference type="SMART" id="SM00073">
    <property type="entry name" value="HPT"/>
    <property type="match status" value="1"/>
</dbReference>
<dbReference type="InterPro" id="IPR036641">
    <property type="entry name" value="HPT_dom_sf"/>
</dbReference>
<evidence type="ECO:0000259" key="10">
    <source>
        <dbReference type="PROSITE" id="PS50110"/>
    </source>
</evidence>
<dbReference type="Proteomes" id="UP001318321">
    <property type="component" value="Unassembled WGS sequence"/>
</dbReference>
<feature type="modified residue" description="4-aspartylphosphate" evidence="6">
    <location>
        <position position="529"/>
    </location>
</feature>
<dbReference type="Gene3D" id="1.20.120.160">
    <property type="entry name" value="HPT domain"/>
    <property type="match status" value="1"/>
</dbReference>
<dbReference type="SUPFAM" id="SSF47226">
    <property type="entry name" value="Histidine-containing phosphotransfer domain, HPT domain"/>
    <property type="match status" value="1"/>
</dbReference>
<dbReference type="Pfam" id="PF02518">
    <property type="entry name" value="HATPase_c"/>
    <property type="match status" value="1"/>
</dbReference>
<dbReference type="Gene3D" id="3.30.565.10">
    <property type="entry name" value="Histidine kinase-like ATPase, C-terminal domain"/>
    <property type="match status" value="1"/>
</dbReference>
<dbReference type="InterPro" id="IPR008207">
    <property type="entry name" value="Sig_transdc_His_kin_Hpt_dom"/>
</dbReference>
<feature type="transmembrane region" description="Helical" evidence="8">
    <location>
        <begin position="172"/>
        <end position="197"/>
    </location>
</feature>
<dbReference type="PROSITE" id="PS50110">
    <property type="entry name" value="RESPONSE_REGULATORY"/>
    <property type="match status" value="1"/>
</dbReference>
<evidence type="ECO:0000256" key="4">
    <source>
        <dbReference type="ARBA" id="ARBA00023012"/>
    </source>
</evidence>
<keyword evidence="13" id="KW-1185">Reference proteome</keyword>
<proteinExistence type="predicted"/>
<dbReference type="InterPro" id="IPR004358">
    <property type="entry name" value="Sig_transdc_His_kin-like_C"/>
</dbReference>
<evidence type="ECO:0000256" key="5">
    <source>
        <dbReference type="PROSITE-ProRule" id="PRU00110"/>
    </source>
</evidence>
<keyword evidence="4" id="KW-0902">Two-component regulatory system</keyword>
<feature type="region of interest" description="Disordered" evidence="7">
    <location>
        <begin position="603"/>
        <end position="624"/>
    </location>
</feature>
<dbReference type="SUPFAM" id="SSF47384">
    <property type="entry name" value="Homodimeric domain of signal transducing histidine kinase"/>
    <property type="match status" value="1"/>
</dbReference>
<dbReference type="InterPro" id="IPR005467">
    <property type="entry name" value="His_kinase_dom"/>
</dbReference>
<dbReference type="EMBL" id="JAAQTO010000008">
    <property type="protein sequence ID" value="NIC04576.1"/>
    <property type="molecule type" value="Genomic_DNA"/>
</dbReference>
<dbReference type="PRINTS" id="PR00344">
    <property type="entry name" value="BCTRLSENSOR"/>
</dbReference>
<gene>
    <name evidence="12" type="ORF">HBJ55_03930</name>
</gene>
<dbReference type="CDD" id="cd17546">
    <property type="entry name" value="REC_hyHK_CKI1_RcsC-like"/>
    <property type="match status" value="1"/>
</dbReference>
<dbReference type="SUPFAM" id="SSF55874">
    <property type="entry name" value="ATPase domain of HSP90 chaperone/DNA topoisomerase II/histidine kinase"/>
    <property type="match status" value="1"/>
</dbReference>
<name>A0ABX0PPT3_9GAMM</name>
<reference evidence="12 13" key="1">
    <citation type="submission" date="2020-03" db="EMBL/GenBank/DDBJ databases">
        <title>Identification of Halomonas strains.</title>
        <authorList>
            <person name="Xiao Z."/>
            <person name="Dong F."/>
            <person name="Wang Z."/>
            <person name="Zhao J.-Y."/>
        </authorList>
    </citation>
    <scope>NUCLEOTIDE SEQUENCE [LARGE SCALE GENOMIC DNA]</scope>
    <source>
        <strain evidence="12 13">DX6</strain>
    </source>
</reference>
<evidence type="ECO:0000256" key="7">
    <source>
        <dbReference type="SAM" id="MobiDB-lite"/>
    </source>
</evidence>
<dbReference type="Gene3D" id="3.40.50.2300">
    <property type="match status" value="1"/>
</dbReference>
<feature type="domain" description="Histidine kinase" evidence="9">
    <location>
        <begin position="237"/>
        <end position="454"/>
    </location>
</feature>
<dbReference type="PANTHER" id="PTHR45339:SF3">
    <property type="entry name" value="HISTIDINE KINASE"/>
    <property type="match status" value="1"/>
</dbReference>
<evidence type="ECO:0000256" key="6">
    <source>
        <dbReference type="PROSITE-ProRule" id="PRU00169"/>
    </source>
</evidence>
<dbReference type="CDD" id="cd00088">
    <property type="entry name" value="HPT"/>
    <property type="match status" value="1"/>
</dbReference>
<dbReference type="SMART" id="SM00448">
    <property type="entry name" value="REC"/>
    <property type="match status" value="1"/>
</dbReference>
<dbReference type="Pfam" id="PF00512">
    <property type="entry name" value="HisKA"/>
    <property type="match status" value="1"/>
</dbReference>
<keyword evidence="8" id="KW-0812">Transmembrane</keyword>
<evidence type="ECO:0000313" key="12">
    <source>
        <dbReference type="EMBL" id="NIC04576.1"/>
    </source>
</evidence>
<dbReference type="InterPro" id="IPR003661">
    <property type="entry name" value="HisK_dim/P_dom"/>
</dbReference>
<evidence type="ECO:0000259" key="9">
    <source>
        <dbReference type="PROSITE" id="PS50109"/>
    </source>
</evidence>
<organism evidence="12 13">
    <name type="scientific">Billgrantia bachuensis</name>
    <dbReference type="NCBI Taxonomy" id="2717286"/>
    <lineage>
        <taxon>Bacteria</taxon>
        <taxon>Pseudomonadati</taxon>
        <taxon>Pseudomonadota</taxon>
        <taxon>Gammaproteobacteria</taxon>
        <taxon>Oceanospirillales</taxon>
        <taxon>Halomonadaceae</taxon>
        <taxon>Billgrantia</taxon>
    </lineage>
</organism>
<evidence type="ECO:0000256" key="3">
    <source>
        <dbReference type="ARBA" id="ARBA00022553"/>
    </source>
</evidence>
<dbReference type="CDD" id="cd00082">
    <property type="entry name" value="HisKA"/>
    <property type="match status" value="1"/>
</dbReference>
<evidence type="ECO:0000256" key="2">
    <source>
        <dbReference type="ARBA" id="ARBA00012438"/>
    </source>
</evidence>
<dbReference type="PROSITE" id="PS50109">
    <property type="entry name" value="HIS_KIN"/>
    <property type="match status" value="1"/>
</dbReference>
<dbReference type="EC" id="2.7.13.3" evidence="2"/>
<feature type="modified residue" description="Phosphohistidine" evidence="5">
    <location>
        <position position="688"/>
    </location>
</feature>
<evidence type="ECO:0000256" key="1">
    <source>
        <dbReference type="ARBA" id="ARBA00000085"/>
    </source>
</evidence>
<keyword evidence="8" id="KW-0472">Membrane</keyword>
<evidence type="ECO:0000256" key="8">
    <source>
        <dbReference type="SAM" id="Phobius"/>
    </source>
</evidence>
<sequence length="753" mass="83367">MKGSPALRYRIAAFAAVLLFCSALLTAKIIYDRQQQIEHKMLEDLTWSAYQFDREVSEMRLALSGWQEAGLDTVLLRYEILFSRADLFSRGELKHTLMQQPLGMPLEEAIRVVRQIDPLMSALESGQRALDRDVQQSLARQLLGLQELTSRLLLDINAHVARMRTQERDNLWYLYKVLLVLIVLLVLAGLVLVVSLIEEGKANRKRRDLLEVQAHDLDAAVRQAEHASQAKSEFMAVMSHEIRTPLSGVVGVAELLAFEPLTPRGTQLLGTLNDSLVTLQAVINDVIDYTKYDAGSLDIDSQPFHLEGFVAQLSRHYRLVSEGRGIGFVVSVDDTLPTWLLGDTTRIGQVLMNLLNNAFKFTSAGEVRLTVCEFGGNTLCLSVEDTGCGIPEQSQAQIFKPFTQADSTIARRYGGSGLGLAICERLVKAMQGHIDFESTSGVGSRFRVHLPLSVPAPEEVSSAQSGRVGMASSTVQPRGRILVVEDQPANRELARAMLEHLGQTVHVAADGRAGLEEMSRHAFDLVLMDMQMPTLDGLETTRRWRRQEPAGQRALPIVALTANAMPSARQRCLEAGMDDVLCKPYTRQDLQRILRQWLMPRPSEDAVPGSDASPAHGNTPDETWYAYDGSTADRLLSRDTLAALREVLDAEALRILVQRFTLRLVDDRETLQHCLRQEDRQGLRESAHSLKGAAASLGCRELAQAAAELESAADLEDLRVLEEAVARLIQLGHATRAAFAMLGYLGMEDVPQG</sequence>
<dbReference type="InterPro" id="IPR011006">
    <property type="entry name" value="CheY-like_superfamily"/>
</dbReference>
<keyword evidence="8" id="KW-1133">Transmembrane helix</keyword>
<comment type="catalytic activity">
    <reaction evidence="1">
        <text>ATP + protein L-histidine = ADP + protein N-phospho-L-histidine.</text>
        <dbReference type="EC" id="2.7.13.3"/>
    </reaction>
</comment>
<dbReference type="InterPro" id="IPR003594">
    <property type="entry name" value="HATPase_dom"/>
</dbReference>
<dbReference type="InterPro" id="IPR036097">
    <property type="entry name" value="HisK_dim/P_sf"/>
</dbReference>
<dbReference type="CDD" id="cd16922">
    <property type="entry name" value="HATPase_EvgS-ArcB-TorS-like"/>
    <property type="match status" value="1"/>
</dbReference>
<dbReference type="PROSITE" id="PS50894">
    <property type="entry name" value="HPT"/>
    <property type="match status" value="1"/>
</dbReference>
<feature type="domain" description="Response regulatory" evidence="10">
    <location>
        <begin position="480"/>
        <end position="598"/>
    </location>
</feature>
<dbReference type="SMART" id="SM00387">
    <property type="entry name" value="HATPase_c"/>
    <property type="match status" value="1"/>
</dbReference>
<dbReference type="RefSeq" id="WP_167111264.1">
    <property type="nucleotide sequence ID" value="NZ_JAAQTO010000008.1"/>
</dbReference>